<feature type="transmembrane region" description="Helical" evidence="5">
    <location>
        <begin position="72"/>
        <end position="94"/>
    </location>
</feature>
<evidence type="ECO:0000256" key="5">
    <source>
        <dbReference type="SAM" id="Phobius"/>
    </source>
</evidence>
<keyword evidence="3 5" id="KW-1133">Transmembrane helix</keyword>
<protein>
    <recommendedName>
        <fullName evidence="8">MtN3 and saliva related transmembrane protein</fullName>
    </recommendedName>
</protein>
<evidence type="ECO:0000256" key="3">
    <source>
        <dbReference type="ARBA" id="ARBA00022989"/>
    </source>
</evidence>
<evidence type="ECO:0008006" key="8">
    <source>
        <dbReference type="Google" id="ProtNLM"/>
    </source>
</evidence>
<evidence type="ECO:0000256" key="4">
    <source>
        <dbReference type="ARBA" id="ARBA00023136"/>
    </source>
</evidence>
<proteinExistence type="predicted"/>
<organism evidence="6 7">
    <name type="scientific">Candidatus Kaiserbacteria bacterium GW2011_GWA2_49_19</name>
    <dbReference type="NCBI Taxonomy" id="1618669"/>
    <lineage>
        <taxon>Bacteria</taxon>
        <taxon>Candidatus Kaiseribacteriota</taxon>
    </lineage>
</organism>
<gene>
    <name evidence="6" type="ORF">UY44_C0007G0015</name>
</gene>
<feature type="transmembrane region" description="Helical" evidence="5">
    <location>
        <begin position="20"/>
        <end position="40"/>
    </location>
</feature>
<feature type="transmembrane region" description="Helical" evidence="5">
    <location>
        <begin position="47"/>
        <end position="66"/>
    </location>
</feature>
<keyword evidence="4 5" id="KW-0472">Membrane</keyword>
<evidence type="ECO:0000313" key="6">
    <source>
        <dbReference type="EMBL" id="KKW08753.1"/>
    </source>
</evidence>
<comment type="subcellular location">
    <subcellularLocation>
        <location evidence="1">Membrane</location>
        <topology evidence="1">Multi-pass membrane protein</topology>
    </subcellularLocation>
</comment>
<keyword evidence="2 5" id="KW-0812">Transmembrane</keyword>
<comment type="caution">
    <text evidence="6">The sequence shown here is derived from an EMBL/GenBank/DDBJ whole genome shotgun (WGS) entry which is preliminary data.</text>
</comment>
<dbReference type="EMBL" id="LCPZ01000007">
    <property type="protein sequence ID" value="KKW08753.1"/>
    <property type="molecule type" value="Genomic_DNA"/>
</dbReference>
<dbReference type="GO" id="GO:0016020">
    <property type="term" value="C:membrane"/>
    <property type="evidence" value="ECO:0007669"/>
    <property type="project" value="UniProtKB-SubCell"/>
</dbReference>
<dbReference type="InterPro" id="IPR006603">
    <property type="entry name" value="PQ-loop_rpt"/>
</dbReference>
<name>A0A0G1VQJ4_9BACT</name>
<accession>A0A0G1VQJ4</accession>
<evidence type="ECO:0000256" key="1">
    <source>
        <dbReference type="ARBA" id="ARBA00004141"/>
    </source>
</evidence>
<dbReference type="Pfam" id="PF04193">
    <property type="entry name" value="PQ-loop"/>
    <property type="match status" value="1"/>
</dbReference>
<dbReference type="Proteomes" id="UP000033965">
    <property type="component" value="Unassembled WGS sequence"/>
</dbReference>
<evidence type="ECO:0000256" key="2">
    <source>
        <dbReference type="ARBA" id="ARBA00022692"/>
    </source>
</evidence>
<evidence type="ECO:0000313" key="7">
    <source>
        <dbReference type="Proteomes" id="UP000033965"/>
    </source>
</evidence>
<dbReference type="AlphaFoldDB" id="A0A0G1VQJ4"/>
<reference evidence="6 7" key="1">
    <citation type="journal article" date="2015" name="Nature">
        <title>rRNA introns, odd ribosomes, and small enigmatic genomes across a large radiation of phyla.</title>
        <authorList>
            <person name="Brown C.T."/>
            <person name="Hug L.A."/>
            <person name="Thomas B.C."/>
            <person name="Sharon I."/>
            <person name="Castelle C.J."/>
            <person name="Singh A."/>
            <person name="Wilkins M.J."/>
            <person name="Williams K.H."/>
            <person name="Banfield J.F."/>
        </authorList>
    </citation>
    <scope>NUCLEOTIDE SEQUENCE [LARGE SCALE GENOMIC DNA]</scope>
</reference>
<sequence>MLELTYHDMPILHHHIIDKLAIATGVASGLALYPQVYLVITSASADNVSITTYAIILVNSIVWLVYSIHRDLLLLAIPSVLNILASVAVIAWFITL</sequence>
<dbReference type="Gene3D" id="1.20.1280.290">
    <property type="match status" value="1"/>
</dbReference>